<dbReference type="AlphaFoldDB" id="X1QSL4"/>
<sequence length="141" mass="14678">AKSSRSPFNAGDTVLLIQVKGIGILVSDNAAEFGFRHNVYGAGKYEFLLINTINQLTGDVNFTSDMGNFGDYDAGGSLQLVRVPGYDNARVIDTLTCQPWDSATGTGGVLAMIIGNTLTLEADIDVTGKGLKGGTATLGTS</sequence>
<gene>
    <name evidence="1" type="ORF">S06H3_63095</name>
</gene>
<comment type="caution">
    <text evidence="1">The sequence shown here is derived from an EMBL/GenBank/DDBJ whole genome shotgun (WGS) entry which is preliminary data.</text>
</comment>
<dbReference type="EMBL" id="BARV01041775">
    <property type="protein sequence ID" value="GAI53910.1"/>
    <property type="molecule type" value="Genomic_DNA"/>
</dbReference>
<name>X1QSL4_9ZZZZ</name>
<organism evidence="1">
    <name type="scientific">marine sediment metagenome</name>
    <dbReference type="NCBI Taxonomy" id="412755"/>
    <lineage>
        <taxon>unclassified sequences</taxon>
        <taxon>metagenomes</taxon>
        <taxon>ecological metagenomes</taxon>
    </lineage>
</organism>
<feature type="non-terminal residue" evidence="1">
    <location>
        <position position="141"/>
    </location>
</feature>
<proteinExistence type="predicted"/>
<protein>
    <submittedName>
        <fullName evidence="1">Uncharacterized protein</fullName>
    </submittedName>
</protein>
<feature type="non-terminal residue" evidence="1">
    <location>
        <position position="1"/>
    </location>
</feature>
<reference evidence="1" key="1">
    <citation type="journal article" date="2014" name="Front. Microbiol.">
        <title>High frequency of phylogenetically diverse reductive dehalogenase-homologous genes in deep subseafloor sedimentary metagenomes.</title>
        <authorList>
            <person name="Kawai M."/>
            <person name="Futagami T."/>
            <person name="Toyoda A."/>
            <person name="Takaki Y."/>
            <person name="Nishi S."/>
            <person name="Hori S."/>
            <person name="Arai W."/>
            <person name="Tsubouchi T."/>
            <person name="Morono Y."/>
            <person name="Uchiyama I."/>
            <person name="Ito T."/>
            <person name="Fujiyama A."/>
            <person name="Inagaki F."/>
            <person name="Takami H."/>
        </authorList>
    </citation>
    <scope>NUCLEOTIDE SEQUENCE</scope>
    <source>
        <strain evidence="1">Expedition CK06-06</strain>
    </source>
</reference>
<evidence type="ECO:0000313" key="1">
    <source>
        <dbReference type="EMBL" id="GAI53910.1"/>
    </source>
</evidence>
<accession>X1QSL4</accession>